<dbReference type="AlphaFoldDB" id="A0A1D8N3L9"/>
<dbReference type="Proteomes" id="UP000182444">
    <property type="component" value="Chromosome 1A"/>
</dbReference>
<dbReference type="RefSeq" id="XP_499745.3">
    <property type="nucleotide sequence ID" value="XM_499745.3"/>
</dbReference>
<dbReference type="GeneID" id="2906182"/>
<dbReference type="KEGG" id="yli:2906182"/>
<name>A0A1D8N3L9_YARLL</name>
<evidence type="ECO:0000313" key="2">
    <source>
        <dbReference type="EMBL" id="AOW00238.1"/>
    </source>
</evidence>
<sequence length="186" mass="20853">MLTGHTTIQESGLSLVRTKCAPNFSIKGSDEETVEVFTPVLTAVWPFFETMLSSGMREASENVVALDAPESTVEAMLRYLHGQDLNLHFDEAVELVMVAQMYQLPELLAIVERFFRSFDTAITQAMILWRKCCAAGNDELRGLAVSQIQMLMSNTLSFSESINELSRDEMMLLLRDLAAEASKRHI</sequence>
<evidence type="ECO:0000259" key="1">
    <source>
        <dbReference type="PROSITE" id="PS50097"/>
    </source>
</evidence>
<reference evidence="2 3" key="1">
    <citation type="journal article" date="2016" name="PLoS ONE">
        <title>Sequence Assembly of Yarrowia lipolytica Strain W29/CLIB89 Shows Transposable Element Diversity.</title>
        <authorList>
            <person name="Magnan C."/>
            <person name="Yu J."/>
            <person name="Chang I."/>
            <person name="Jahn E."/>
            <person name="Kanomata Y."/>
            <person name="Wu J."/>
            <person name="Zeller M."/>
            <person name="Oakes M."/>
            <person name="Baldi P."/>
            <person name="Sandmeyer S."/>
        </authorList>
    </citation>
    <scope>NUCLEOTIDE SEQUENCE [LARGE SCALE GENOMIC DNA]</scope>
    <source>
        <strain evidence="3">CLIB89(W29)</strain>
    </source>
</reference>
<gene>
    <name evidence="2" type="ORF">YALI1_A04332g</name>
</gene>
<dbReference type="VEuPathDB" id="FungiDB:YALI0_A03993g"/>
<feature type="domain" description="BTB" evidence="1">
    <location>
        <begin position="22"/>
        <end position="89"/>
    </location>
</feature>
<dbReference type="Gene3D" id="3.30.710.10">
    <property type="entry name" value="Potassium Channel Kv1.1, Chain A"/>
    <property type="match status" value="1"/>
</dbReference>
<dbReference type="SUPFAM" id="SSF54695">
    <property type="entry name" value="POZ domain"/>
    <property type="match status" value="1"/>
</dbReference>
<organism evidence="2 3">
    <name type="scientific">Yarrowia lipolytica</name>
    <name type="common">Candida lipolytica</name>
    <dbReference type="NCBI Taxonomy" id="4952"/>
    <lineage>
        <taxon>Eukaryota</taxon>
        <taxon>Fungi</taxon>
        <taxon>Dikarya</taxon>
        <taxon>Ascomycota</taxon>
        <taxon>Saccharomycotina</taxon>
        <taxon>Dipodascomycetes</taxon>
        <taxon>Dipodascales</taxon>
        <taxon>Dipodascales incertae sedis</taxon>
        <taxon>Yarrowia</taxon>
    </lineage>
</organism>
<dbReference type="VEuPathDB" id="FungiDB:YALI1_A04332g"/>
<dbReference type="EMBL" id="CP017553">
    <property type="protein sequence ID" value="AOW00238.1"/>
    <property type="molecule type" value="Genomic_DNA"/>
</dbReference>
<dbReference type="Pfam" id="PF00651">
    <property type="entry name" value="BTB"/>
    <property type="match status" value="1"/>
</dbReference>
<dbReference type="InterPro" id="IPR011333">
    <property type="entry name" value="SKP1/BTB/POZ_sf"/>
</dbReference>
<accession>A0A1D8N3L9</accession>
<evidence type="ECO:0000313" key="3">
    <source>
        <dbReference type="Proteomes" id="UP000182444"/>
    </source>
</evidence>
<protein>
    <recommendedName>
        <fullName evidence="1">BTB domain-containing protein</fullName>
    </recommendedName>
</protein>
<proteinExistence type="predicted"/>
<dbReference type="PROSITE" id="PS50097">
    <property type="entry name" value="BTB"/>
    <property type="match status" value="1"/>
</dbReference>
<dbReference type="InterPro" id="IPR000210">
    <property type="entry name" value="BTB/POZ_dom"/>
</dbReference>